<feature type="compositionally biased region" description="Basic and acidic residues" evidence="1">
    <location>
        <begin position="1548"/>
        <end position="1559"/>
    </location>
</feature>
<feature type="compositionally biased region" description="Polar residues" evidence="1">
    <location>
        <begin position="1576"/>
        <end position="1586"/>
    </location>
</feature>
<evidence type="ECO:0000259" key="2">
    <source>
        <dbReference type="Pfam" id="PF00501"/>
    </source>
</evidence>
<proteinExistence type="predicted"/>
<feature type="region of interest" description="Disordered" evidence="1">
    <location>
        <begin position="72"/>
        <end position="174"/>
    </location>
</feature>
<dbReference type="Gene3D" id="3.30.300.30">
    <property type="match status" value="1"/>
</dbReference>
<feature type="domain" description="AMP-dependent synthetase/ligase" evidence="2">
    <location>
        <begin position="985"/>
        <end position="1297"/>
    </location>
</feature>
<sequence length="1705" mass="188254">MSRVLESPPRKRYNKRRAQLLSQYLGAPAVSSPPLVDPRGGLRIHSPDSASHHSVSDGHRVTAFAALAGNVSGPASPSSEYRPSSAFSQHRPVSYGSSDHAPAGLLRPGGPIAEQQPNLRSPHDSLFIATPSPYPNEPSTRTETMVSGDYAFNPEQHGAYMGHDSQPNPGRSQTLLNSQQFFSDFAGQQAYDQNTADDYGGPHRYSANEAFSPPPPWRRRCSRPTTCHLPRCSNHPKTSAFWVLDSKGKEIGTITWDKFASRAEKVAQVIRDKSTLYRGDRVALIYRDTEIIDFAIALLGCFIAGVVAVPINDLQDYNKLNFILTSTQAHLALTTDNNLKAFQRDITTQKLTWPKGVEWMMYPLSVPDLAYIEFSRAPTGDNRGVVLSHRTIMHQMACLSAIVSTVPGNAPGDTFNPSLRDKNGKLIAAGPTGETILSYLDPRQGIGMILGVLLAIYGGHTTVWMENRAVEVPGLYAHLITKHRATLMVADYTGLNRAVRNYQTDPMATRNFKKGSEPNFQSVKLCLIDTLSVNCEFHELLADRWLRPLRNSRAREVVAPMLCLPEHGGMAISVRDWLGGEERMGVPLKLNTGSDSESVPEEDKDKEKEKEGEKEKPSNGFGSLLGGGTTTTTEHRAKNELGEVLLDREALKRNEVVVVAIGDEARKEGTDDSTTVRVGAFGYPIPDATLAVVDPESGLLASPYSVGEIWVDSPSLSGGFWALPKHTEQIFHARPYKFDPGEPTPTPVEPEFLRTGLLGTIIEGKLFVLGLYEDRIRQKVEWVEHGHEVVEYRYFFVQHIVLSILKSLPMVTDCSAFDVFVNEEHLPILVVESVAASVAPLTSGGAPRQLDRALLESLAERCMEILDHEHNIRLYCVMISPPNSLPRVVKNGRREIGNMLCRRDFDLGNLPCAHVKFGVERAVLNLAVGVDPIGGIWSPIASQARAEFLIPADKQYSGIDRREVVIDDRTSTPLNNFSCITDLIQWRVARQPEELAYCTIDSRVREGKGVTWKKFDQKIAAVAVYLKNKIRVRAGDHVILMYTHSEEFVYAIHACIALGAICLPVAPLDQNRLSEDVPAFLRLVADYRVKAVLVNQDVDHLLKLKPVASHIKQSAQISRTAIPNMYNTMKPPKQNSGLRDLGVKTDPAWIQPNYPVIIWTYWTPDQKRLAVQLGHDTILGMCKVQKETCQMTSSRPVLGCVRSTTGLGFIHSCLMGIYIGTPTYLLSPVEFAQQPLSLFVSLSRYKIKDTYATPQMLDHAMAAMAAKGFTLRELKNMMISAESRPRVDVFQKVRLHFAATFLDRTAINTVYSHVLNPMIASRSYMCIEPVELWLDTKGLRRGIVQPVDPETNPRALLVQDSGMVPVSTQIAIVNPESCLLCHDGEYGEIWVDSKLAVSRPIGPGGAQVDMQVLFVLGSIGETFEVNGLNHFPMDIENSVERCHRRIVPGGCAVFQAGGQLPRSRLGEKQRGTILAKWVKRTLQTEAQFAIRNSDFTPMDGSGSPGPDGMEQLRRTSLGSMRSGSGAPARASSLRNVEPAPQILEQAEVDQRQYGYDDRFSMQAPSSSSGYPMSGPTQDSRFGNQSIEDQHSGANVGFASYAQPAPGTAYSPQPQGYERAPAGPQYNSPRQPAIPQLQPVEMPASTAETSQSDKRQSNAPQIRLPGVDGRESLDLWRPQETKEEDDWTADAIMHMNLAGDLGRQLN</sequence>
<dbReference type="EMBL" id="CALLCH030000017">
    <property type="protein sequence ID" value="CAI4217967.1"/>
    <property type="molecule type" value="Genomic_DNA"/>
</dbReference>
<dbReference type="InterPro" id="IPR042099">
    <property type="entry name" value="ANL_N_sf"/>
</dbReference>
<protein>
    <recommendedName>
        <fullName evidence="7">Acyl CoA ligase-like protein</fullName>
    </recommendedName>
</protein>
<evidence type="ECO:0000313" key="5">
    <source>
        <dbReference type="EMBL" id="CAI4217967.1"/>
    </source>
</evidence>
<feature type="region of interest" description="Disordered" evidence="1">
    <location>
        <begin position="23"/>
        <end position="56"/>
    </location>
</feature>
<dbReference type="Pfam" id="PF24919">
    <property type="entry name" value="Mug62"/>
    <property type="match status" value="1"/>
</dbReference>
<feature type="compositionally biased region" description="Low complexity" evidence="1">
    <location>
        <begin position="1564"/>
        <end position="1575"/>
    </location>
</feature>
<evidence type="ECO:0000313" key="6">
    <source>
        <dbReference type="Proteomes" id="UP000838763"/>
    </source>
</evidence>
<dbReference type="InterPro" id="IPR000873">
    <property type="entry name" value="AMP-dep_synth/lig_dom"/>
</dbReference>
<dbReference type="Proteomes" id="UP000838763">
    <property type="component" value="Unassembled WGS sequence"/>
</dbReference>
<dbReference type="SUPFAM" id="SSF56801">
    <property type="entry name" value="Acetyl-CoA synthetase-like"/>
    <property type="match status" value="2"/>
</dbReference>
<feature type="compositionally biased region" description="Polar residues" evidence="1">
    <location>
        <begin position="165"/>
        <end position="174"/>
    </location>
</feature>
<feature type="compositionally biased region" description="Polar residues" evidence="1">
    <location>
        <begin position="73"/>
        <end position="88"/>
    </location>
</feature>
<dbReference type="InterPro" id="IPR056881">
    <property type="entry name" value="Mug62_dom"/>
</dbReference>
<dbReference type="OrthoDB" id="69964at2759"/>
<comment type="caution">
    <text evidence="5">The sequence shown here is derived from an EMBL/GenBank/DDBJ whole genome shotgun (WGS) entry which is preliminary data.</text>
</comment>
<name>A0A9P1H8E9_9PEZI</name>
<dbReference type="InterPro" id="IPR025110">
    <property type="entry name" value="AMP-bd_C"/>
</dbReference>
<feature type="region of interest" description="Disordered" evidence="1">
    <location>
        <begin position="585"/>
        <end position="637"/>
    </location>
</feature>
<feature type="domain" description="Meiotically up-regulated gene 62 protein-like alpha-beta" evidence="4">
    <location>
        <begin position="772"/>
        <end position="926"/>
    </location>
</feature>
<dbReference type="Pfam" id="PF00501">
    <property type="entry name" value="AMP-binding"/>
    <property type="match status" value="2"/>
</dbReference>
<evidence type="ECO:0000259" key="3">
    <source>
        <dbReference type="Pfam" id="PF23024"/>
    </source>
</evidence>
<gene>
    <name evidence="5" type="ORF">PPNO1_LOCUS7563</name>
</gene>
<accession>A0A9P1H8E9</accession>
<feature type="compositionally biased region" description="Basic and acidic residues" evidence="1">
    <location>
        <begin position="601"/>
        <end position="617"/>
    </location>
</feature>
<feature type="compositionally biased region" description="Low complexity" evidence="1">
    <location>
        <begin position="1518"/>
        <end position="1534"/>
    </location>
</feature>
<dbReference type="PANTHER" id="PTHR22754:SF32">
    <property type="entry name" value="DISCO-INTERACTING PROTEIN 2"/>
    <property type="match status" value="1"/>
</dbReference>
<feature type="domain" description="AMP-dependent synthetase/ligase" evidence="2">
    <location>
        <begin position="233"/>
        <end position="527"/>
    </location>
</feature>
<evidence type="ECO:0000259" key="4">
    <source>
        <dbReference type="Pfam" id="PF24919"/>
    </source>
</evidence>
<feature type="region of interest" description="Disordered" evidence="1">
    <location>
        <begin position="1489"/>
        <end position="1683"/>
    </location>
</feature>
<dbReference type="Pfam" id="PF23024">
    <property type="entry name" value="AMP-dom_DIP2-like"/>
    <property type="match status" value="1"/>
</dbReference>
<reference evidence="5" key="1">
    <citation type="submission" date="2022-11" db="EMBL/GenBank/DDBJ databases">
        <authorList>
            <person name="Scott C."/>
            <person name="Bruce N."/>
        </authorList>
    </citation>
    <scope>NUCLEOTIDE SEQUENCE</scope>
</reference>
<evidence type="ECO:0000256" key="1">
    <source>
        <dbReference type="SAM" id="MobiDB-lite"/>
    </source>
</evidence>
<feature type="domain" description="AMP-binding enzyme C-terminal" evidence="3">
    <location>
        <begin position="1421"/>
        <end position="1459"/>
    </location>
</feature>
<keyword evidence="6" id="KW-1185">Reference proteome</keyword>
<dbReference type="GO" id="GO:0005829">
    <property type="term" value="C:cytosol"/>
    <property type="evidence" value="ECO:0007669"/>
    <property type="project" value="TreeGrafter"/>
</dbReference>
<organism evidence="5 6">
    <name type="scientific">Parascedosporium putredinis</name>
    <dbReference type="NCBI Taxonomy" id="1442378"/>
    <lineage>
        <taxon>Eukaryota</taxon>
        <taxon>Fungi</taxon>
        <taxon>Dikarya</taxon>
        <taxon>Ascomycota</taxon>
        <taxon>Pezizomycotina</taxon>
        <taxon>Sordariomycetes</taxon>
        <taxon>Hypocreomycetidae</taxon>
        <taxon>Microascales</taxon>
        <taxon>Microascaceae</taxon>
        <taxon>Parascedosporium</taxon>
    </lineage>
</organism>
<dbReference type="PANTHER" id="PTHR22754">
    <property type="entry name" value="DISCO-INTERACTING PROTEIN 2 DIP2 -RELATED"/>
    <property type="match status" value="1"/>
</dbReference>
<feature type="compositionally biased region" description="Low complexity" evidence="1">
    <location>
        <begin position="1497"/>
        <end position="1509"/>
    </location>
</feature>
<dbReference type="Gene3D" id="3.40.50.12780">
    <property type="entry name" value="N-terminal domain of ligase-like"/>
    <property type="match status" value="3"/>
</dbReference>
<dbReference type="InterPro" id="IPR045851">
    <property type="entry name" value="AMP-bd_C_sf"/>
</dbReference>
<feature type="compositionally biased region" description="Basic and acidic residues" evidence="1">
    <location>
        <begin position="1667"/>
        <end position="1680"/>
    </location>
</feature>
<evidence type="ECO:0008006" key="7">
    <source>
        <dbReference type="Google" id="ProtNLM"/>
    </source>
</evidence>